<feature type="compositionally biased region" description="Basic residues" evidence="1">
    <location>
        <begin position="7"/>
        <end position="24"/>
    </location>
</feature>
<sequence length="142" mass="16073">MPIVAARARRGMRSRSRRRRTRARRVARASVLGAARTRARRTSCEDKTLRFRSVQAARAHPRHRIHSLARPRAARTEARARIVHVAAMRIGQGRFSGVSSLKRDRVEALRALNRIRAHASSAVFRAALRSFISFIFALKTGL</sequence>
<dbReference type="EMBL" id="CP133568">
    <property type="protein sequence ID" value="WMT03851.1"/>
    <property type="molecule type" value="Genomic_DNA"/>
</dbReference>
<feature type="region of interest" description="Disordered" evidence="1">
    <location>
        <begin position="1"/>
        <end position="24"/>
    </location>
</feature>
<gene>
    <name evidence="2" type="ORF">RDV84_03125</name>
</gene>
<organism evidence="2 3">
    <name type="scientific">Lysobacter yananisis</name>
    <dbReference type="NCBI Taxonomy" id="1003114"/>
    <lineage>
        <taxon>Bacteria</taxon>
        <taxon>Pseudomonadati</taxon>
        <taxon>Pseudomonadota</taxon>
        <taxon>Gammaproteobacteria</taxon>
        <taxon>Lysobacterales</taxon>
        <taxon>Lysobacteraceae</taxon>
        <taxon>Lysobacter</taxon>
    </lineage>
</organism>
<proteinExistence type="predicted"/>
<accession>A0ABY9PCE9</accession>
<evidence type="ECO:0000313" key="3">
    <source>
        <dbReference type="Proteomes" id="UP001229313"/>
    </source>
</evidence>
<dbReference type="RefSeq" id="WP_309152406.1">
    <property type="nucleotide sequence ID" value="NZ_CP133568.1"/>
</dbReference>
<keyword evidence="3" id="KW-1185">Reference proteome</keyword>
<name>A0ABY9PCE9_9GAMM</name>
<evidence type="ECO:0000256" key="1">
    <source>
        <dbReference type="SAM" id="MobiDB-lite"/>
    </source>
</evidence>
<dbReference type="Proteomes" id="UP001229313">
    <property type="component" value="Chromosome"/>
</dbReference>
<protein>
    <submittedName>
        <fullName evidence="2">Uncharacterized protein</fullName>
    </submittedName>
</protein>
<reference evidence="2 3" key="1">
    <citation type="submission" date="2023-08" db="EMBL/GenBank/DDBJ databases">
        <title>The whole genome sequence of Lysobacter yananisis.</title>
        <authorList>
            <person name="Sun H."/>
        </authorList>
    </citation>
    <scope>NUCLEOTIDE SEQUENCE [LARGE SCALE GENOMIC DNA]</scope>
    <source>
        <strain evidence="2 3">SNNU513</strain>
    </source>
</reference>
<evidence type="ECO:0000313" key="2">
    <source>
        <dbReference type="EMBL" id="WMT03851.1"/>
    </source>
</evidence>